<evidence type="ECO:0000313" key="10">
    <source>
        <dbReference type="Proteomes" id="UP000628086"/>
    </source>
</evidence>
<feature type="transmembrane region" description="Helical" evidence="7">
    <location>
        <begin position="259"/>
        <end position="277"/>
    </location>
</feature>
<dbReference type="PROSITE" id="PS50850">
    <property type="entry name" value="MFS"/>
    <property type="match status" value="1"/>
</dbReference>
<feature type="transmembrane region" description="Helical" evidence="7">
    <location>
        <begin position="149"/>
        <end position="174"/>
    </location>
</feature>
<comment type="subcellular location">
    <subcellularLocation>
        <location evidence="1">Cell membrane</location>
        <topology evidence="1">Multi-pass membrane protein</topology>
    </subcellularLocation>
</comment>
<dbReference type="EMBL" id="JABWRS010000003">
    <property type="protein sequence ID" value="MBC3475206.1"/>
    <property type="molecule type" value="Genomic_DNA"/>
</dbReference>
<sequence length="412" mass="43685">MKEKIVGTPLSAAQTAPRAGVAQGLIMVLTGFLPILAIVSLAPAVPTLIEHFAPVAHAQVLIPLMITAPGLVIAFVAPFAGLLADRLGRRRLLIGATFLFGVCGTMPLWCQSLTLIFASRLGVGLAEAVVLTLANTMLVNYFNVRRRRFWLALQGFVGPSLAAAVIASSGYLTALVWNGAFWIYTIAFPLCLAMKVWMFEPDADTRHDDEPLIDDSVFPWLRMATICLTTFVIAVVYYVYTINAGTAFHALDGASPQRIGMLMSLASLAVPLGALLFGWVSSRTTPERVLTVTLALIGAGMIAIGQARNPMVMGVGAVVQQVGAGMAVSAMIFWVASLVGPAHRGRAMGAWSSAFFAGMFVSPLFVNLLRVQAEGNIMVPFSVFGGVALVLAAAIFAYSLSGHGHALRKLPA</sequence>
<keyword evidence="2" id="KW-0813">Transport</keyword>
<feature type="transmembrane region" description="Helical" evidence="7">
    <location>
        <begin position="21"/>
        <end position="42"/>
    </location>
</feature>
<dbReference type="CDD" id="cd17473">
    <property type="entry name" value="MFS_arabinose_efflux_permease_like"/>
    <property type="match status" value="1"/>
</dbReference>
<dbReference type="InterPro" id="IPR005829">
    <property type="entry name" value="Sugar_transporter_CS"/>
</dbReference>
<feature type="transmembrane region" description="Helical" evidence="7">
    <location>
        <begin position="289"/>
        <end position="307"/>
    </location>
</feature>
<dbReference type="InterPro" id="IPR011701">
    <property type="entry name" value="MFS"/>
</dbReference>
<dbReference type="InterPro" id="IPR020846">
    <property type="entry name" value="MFS_dom"/>
</dbReference>
<dbReference type="SUPFAM" id="SSF103473">
    <property type="entry name" value="MFS general substrate transporter"/>
    <property type="match status" value="1"/>
</dbReference>
<evidence type="ECO:0000313" key="9">
    <source>
        <dbReference type="EMBL" id="MBC3475206.1"/>
    </source>
</evidence>
<dbReference type="Pfam" id="PF07690">
    <property type="entry name" value="MFS_1"/>
    <property type="match status" value="1"/>
</dbReference>
<dbReference type="PANTHER" id="PTHR23517:SF3">
    <property type="entry name" value="INTEGRAL MEMBRANE TRANSPORT PROTEIN"/>
    <property type="match status" value="1"/>
</dbReference>
<dbReference type="Proteomes" id="UP000628086">
    <property type="component" value="Unassembled WGS sequence"/>
</dbReference>
<feature type="transmembrane region" description="Helical" evidence="7">
    <location>
        <begin position="180"/>
        <end position="199"/>
    </location>
</feature>
<gene>
    <name evidence="9" type="ORF">HU747_06300</name>
</gene>
<organism evidence="9 10">
    <name type="scientific">Pseudomonas taiwanensis</name>
    <dbReference type="NCBI Taxonomy" id="470150"/>
    <lineage>
        <taxon>Bacteria</taxon>
        <taxon>Pseudomonadati</taxon>
        <taxon>Pseudomonadota</taxon>
        <taxon>Gammaproteobacteria</taxon>
        <taxon>Pseudomonadales</taxon>
        <taxon>Pseudomonadaceae</taxon>
        <taxon>Pseudomonas</taxon>
    </lineage>
</organism>
<dbReference type="InterPro" id="IPR036259">
    <property type="entry name" value="MFS_trans_sf"/>
</dbReference>
<protein>
    <submittedName>
        <fullName evidence="9">MFS transporter</fullName>
    </submittedName>
</protein>
<keyword evidence="3" id="KW-1003">Cell membrane</keyword>
<evidence type="ECO:0000256" key="5">
    <source>
        <dbReference type="ARBA" id="ARBA00022989"/>
    </source>
</evidence>
<name>A0ABR6V461_9PSED</name>
<dbReference type="InterPro" id="IPR050171">
    <property type="entry name" value="MFS_Transporters"/>
</dbReference>
<keyword evidence="5 7" id="KW-1133">Transmembrane helix</keyword>
<dbReference type="PANTHER" id="PTHR23517">
    <property type="entry name" value="RESISTANCE PROTEIN MDTM, PUTATIVE-RELATED-RELATED"/>
    <property type="match status" value="1"/>
</dbReference>
<reference evidence="9 10" key="1">
    <citation type="journal article" date="2020" name="Microorganisms">
        <title>Reliable Identification of Environmental Pseudomonas Isolates Using the rpoD Gene.</title>
        <authorList>
            <consortium name="The Broad Institute Genome Sequencing Platform"/>
            <person name="Girard L."/>
            <person name="Lood C."/>
            <person name="Rokni-Zadeh H."/>
            <person name="van Noort V."/>
            <person name="Lavigne R."/>
            <person name="De Mot R."/>
        </authorList>
    </citation>
    <scope>NUCLEOTIDE SEQUENCE [LARGE SCALE GENOMIC DNA]</scope>
    <source>
        <strain evidence="9 10">RW7P2</strain>
    </source>
</reference>
<dbReference type="PROSITE" id="PS00216">
    <property type="entry name" value="SUGAR_TRANSPORT_1"/>
    <property type="match status" value="1"/>
</dbReference>
<keyword evidence="10" id="KW-1185">Reference proteome</keyword>
<feature type="transmembrane region" description="Helical" evidence="7">
    <location>
        <begin position="62"/>
        <end position="84"/>
    </location>
</feature>
<keyword evidence="4 7" id="KW-0812">Transmembrane</keyword>
<feature type="transmembrane region" description="Helical" evidence="7">
    <location>
        <begin position="348"/>
        <end position="366"/>
    </location>
</feature>
<evidence type="ECO:0000256" key="1">
    <source>
        <dbReference type="ARBA" id="ARBA00004651"/>
    </source>
</evidence>
<evidence type="ECO:0000256" key="4">
    <source>
        <dbReference type="ARBA" id="ARBA00022692"/>
    </source>
</evidence>
<evidence type="ECO:0000259" key="8">
    <source>
        <dbReference type="PROSITE" id="PS50850"/>
    </source>
</evidence>
<feature type="transmembrane region" description="Helical" evidence="7">
    <location>
        <begin position="313"/>
        <end position="336"/>
    </location>
</feature>
<feature type="transmembrane region" description="Helical" evidence="7">
    <location>
        <begin position="91"/>
        <end position="109"/>
    </location>
</feature>
<dbReference type="Gene3D" id="1.20.1250.20">
    <property type="entry name" value="MFS general substrate transporter like domains"/>
    <property type="match status" value="2"/>
</dbReference>
<evidence type="ECO:0000256" key="2">
    <source>
        <dbReference type="ARBA" id="ARBA00022448"/>
    </source>
</evidence>
<keyword evidence="6 7" id="KW-0472">Membrane</keyword>
<feature type="domain" description="Major facilitator superfamily (MFS) profile" evidence="8">
    <location>
        <begin position="23"/>
        <end position="403"/>
    </location>
</feature>
<feature type="transmembrane region" description="Helical" evidence="7">
    <location>
        <begin position="378"/>
        <end position="400"/>
    </location>
</feature>
<proteinExistence type="predicted"/>
<feature type="transmembrane region" description="Helical" evidence="7">
    <location>
        <begin position="121"/>
        <end position="142"/>
    </location>
</feature>
<evidence type="ECO:0000256" key="3">
    <source>
        <dbReference type="ARBA" id="ARBA00022475"/>
    </source>
</evidence>
<feature type="transmembrane region" description="Helical" evidence="7">
    <location>
        <begin position="220"/>
        <end position="239"/>
    </location>
</feature>
<evidence type="ECO:0000256" key="7">
    <source>
        <dbReference type="SAM" id="Phobius"/>
    </source>
</evidence>
<comment type="caution">
    <text evidence="9">The sequence shown here is derived from an EMBL/GenBank/DDBJ whole genome shotgun (WGS) entry which is preliminary data.</text>
</comment>
<accession>A0ABR6V461</accession>
<evidence type="ECO:0000256" key="6">
    <source>
        <dbReference type="ARBA" id="ARBA00023136"/>
    </source>
</evidence>